<dbReference type="PANTHER" id="PTHR46111:SF1">
    <property type="entry name" value="RIBOSOMAL RNA SMALL SUBUNIT METHYLTRANSFERASE I"/>
    <property type="match status" value="1"/>
</dbReference>
<dbReference type="HAMAP" id="MF_01877">
    <property type="entry name" value="16SrRNA_methyltr_I"/>
    <property type="match status" value="1"/>
</dbReference>
<dbReference type="Pfam" id="PF00590">
    <property type="entry name" value="TP_methylase"/>
    <property type="match status" value="1"/>
</dbReference>
<dbReference type="PROSITE" id="PS01296">
    <property type="entry name" value="RSMI"/>
    <property type="match status" value="1"/>
</dbReference>
<dbReference type="FunFam" id="3.30.950.10:FF:000002">
    <property type="entry name" value="Ribosomal RNA small subunit methyltransferase I"/>
    <property type="match status" value="1"/>
</dbReference>
<comment type="similarity">
    <text evidence="6">Belongs to the methyltransferase superfamily. RsmI family.</text>
</comment>
<dbReference type="NCBIfam" id="TIGR00096">
    <property type="entry name" value="16S rRNA (cytidine(1402)-2'-O)-methyltransferase"/>
    <property type="match status" value="1"/>
</dbReference>
<evidence type="ECO:0000256" key="5">
    <source>
        <dbReference type="ARBA" id="ARBA00022691"/>
    </source>
</evidence>
<dbReference type="InterPro" id="IPR014777">
    <property type="entry name" value="4pyrrole_Mease_sub1"/>
</dbReference>
<dbReference type="AlphaFoldDB" id="A0A934RQ23"/>
<dbReference type="InterPro" id="IPR008189">
    <property type="entry name" value="rRNA_ssu_MeTfrase_I"/>
</dbReference>
<keyword evidence="2 6" id="KW-0698">rRNA processing</keyword>
<dbReference type="EMBL" id="JAENIO010000008">
    <property type="protein sequence ID" value="MBK1833383.1"/>
    <property type="molecule type" value="Genomic_DNA"/>
</dbReference>
<dbReference type="GO" id="GO:0070677">
    <property type="term" value="F:rRNA (cytosine-2'-O-)-methyltransferase activity"/>
    <property type="evidence" value="ECO:0007669"/>
    <property type="project" value="UniProtKB-UniRule"/>
</dbReference>
<keyword evidence="1 6" id="KW-0963">Cytoplasm</keyword>
<dbReference type="InterPro" id="IPR035996">
    <property type="entry name" value="4pyrrol_Methylase_sf"/>
</dbReference>
<name>A0A934RQ23_9BACT</name>
<dbReference type="SUPFAM" id="SSF53790">
    <property type="entry name" value="Tetrapyrrole methylase"/>
    <property type="match status" value="1"/>
</dbReference>
<dbReference type="CDD" id="cd11648">
    <property type="entry name" value="RsmI"/>
    <property type="match status" value="1"/>
</dbReference>
<accession>A0A934RQ23</accession>
<evidence type="ECO:0000256" key="3">
    <source>
        <dbReference type="ARBA" id="ARBA00022603"/>
    </source>
</evidence>
<proteinExistence type="inferred from homology"/>
<reference evidence="8" key="1">
    <citation type="submission" date="2021-01" db="EMBL/GenBank/DDBJ databases">
        <title>Modified the classification status of verrucomicrobia.</title>
        <authorList>
            <person name="Feng X."/>
        </authorList>
    </citation>
    <scope>NUCLEOTIDE SEQUENCE</scope>
    <source>
        <strain evidence="8">KCTC 12986</strain>
    </source>
</reference>
<dbReference type="PANTHER" id="PTHR46111">
    <property type="entry name" value="RIBOSOMAL RNA SMALL SUBUNIT METHYLTRANSFERASE I"/>
    <property type="match status" value="1"/>
</dbReference>
<comment type="catalytic activity">
    <reaction evidence="6">
        <text>cytidine(1402) in 16S rRNA + S-adenosyl-L-methionine = 2'-O-methylcytidine(1402) in 16S rRNA + S-adenosyl-L-homocysteine + H(+)</text>
        <dbReference type="Rhea" id="RHEA:42924"/>
        <dbReference type="Rhea" id="RHEA-COMP:10285"/>
        <dbReference type="Rhea" id="RHEA-COMP:10286"/>
        <dbReference type="ChEBI" id="CHEBI:15378"/>
        <dbReference type="ChEBI" id="CHEBI:57856"/>
        <dbReference type="ChEBI" id="CHEBI:59789"/>
        <dbReference type="ChEBI" id="CHEBI:74495"/>
        <dbReference type="ChEBI" id="CHEBI:82748"/>
        <dbReference type="EC" id="2.1.1.198"/>
    </reaction>
</comment>
<dbReference type="InterPro" id="IPR000878">
    <property type="entry name" value="4pyrrol_Mease"/>
</dbReference>
<dbReference type="EC" id="2.1.1.198" evidence="6"/>
<sequence length="223" mass="24433">MLTIVPTPIGNLADITLRALEVLRSADWIACEDTRHTRRLLDHYEISGRLMALHDHNEDRQIPEVLAKLAAGESLALVSDAGMPLVSDPGFRVLRAVREAGHPVTVLPGASAPVTALVASGLPPYPHRFGGFLPVKKGKRRKELAAALDKAETALYFESPHRLMSTLEILAELAPQQGVVVARELTKKFETIHAASAKELFEHFRSHQAKGEIVLLFHPESAQ</sequence>
<keyword evidence="4 6" id="KW-0808">Transferase</keyword>
<evidence type="ECO:0000256" key="6">
    <source>
        <dbReference type="HAMAP-Rule" id="MF_01877"/>
    </source>
</evidence>
<keyword evidence="3 6" id="KW-0489">Methyltransferase</keyword>
<dbReference type="Gene3D" id="3.40.1010.10">
    <property type="entry name" value="Cobalt-precorrin-4 Transmethylase, Domain 1"/>
    <property type="match status" value="1"/>
</dbReference>
<dbReference type="Gene3D" id="3.30.950.10">
    <property type="entry name" value="Methyltransferase, Cobalt-precorrin-4 Transmethylase, Domain 2"/>
    <property type="match status" value="1"/>
</dbReference>
<dbReference type="GO" id="GO:0005737">
    <property type="term" value="C:cytoplasm"/>
    <property type="evidence" value="ECO:0007669"/>
    <property type="project" value="UniProtKB-SubCell"/>
</dbReference>
<keyword evidence="9" id="KW-1185">Reference proteome</keyword>
<dbReference type="PIRSF" id="PIRSF005917">
    <property type="entry name" value="MTase_YraL"/>
    <property type="match status" value="1"/>
</dbReference>
<feature type="domain" description="Tetrapyrrole methylase" evidence="7">
    <location>
        <begin position="1"/>
        <end position="200"/>
    </location>
</feature>
<evidence type="ECO:0000256" key="4">
    <source>
        <dbReference type="ARBA" id="ARBA00022679"/>
    </source>
</evidence>
<keyword evidence="5 6" id="KW-0949">S-adenosyl-L-methionine</keyword>
<dbReference type="InterPro" id="IPR018063">
    <property type="entry name" value="SAM_MeTrfase_RsmI_CS"/>
</dbReference>
<comment type="caution">
    <text evidence="8">The sequence shown here is derived from an EMBL/GenBank/DDBJ whole genome shotgun (WGS) entry which is preliminary data.</text>
</comment>
<dbReference type="InterPro" id="IPR014776">
    <property type="entry name" value="4pyrrole_Mease_sub2"/>
</dbReference>
<dbReference type="FunFam" id="3.40.1010.10:FF:000007">
    <property type="entry name" value="Ribosomal RNA small subunit methyltransferase I"/>
    <property type="match status" value="1"/>
</dbReference>
<organism evidence="8 9">
    <name type="scientific">Roseibacillus ishigakijimensis</name>
    <dbReference type="NCBI Taxonomy" id="454146"/>
    <lineage>
        <taxon>Bacteria</taxon>
        <taxon>Pseudomonadati</taxon>
        <taxon>Verrucomicrobiota</taxon>
        <taxon>Verrucomicrobiia</taxon>
        <taxon>Verrucomicrobiales</taxon>
        <taxon>Verrucomicrobiaceae</taxon>
        <taxon>Roseibacillus</taxon>
    </lineage>
</organism>
<evidence type="ECO:0000259" key="7">
    <source>
        <dbReference type="Pfam" id="PF00590"/>
    </source>
</evidence>
<evidence type="ECO:0000256" key="1">
    <source>
        <dbReference type="ARBA" id="ARBA00022490"/>
    </source>
</evidence>
<dbReference type="Proteomes" id="UP000604083">
    <property type="component" value="Unassembled WGS sequence"/>
</dbReference>
<evidence type="ECO:0000313" key="9">
    <source>
        <dbReference type="Proteomes" id="UP000604083"/>
    </source>
</evidence>
<dbReference type="RefSeq" id="WP_200390817.1">
    <property type="nucleotide sequence ID" value="NZ_JAENIO010000008.1"/>
</dbReference>
<gene>
    <name evidence="6 8" type="primary">rsmI</name>
    <name evidence="8" type="ORF">JIN78_04850</name>
</gene>
<protein>
    <recommendedName>
        <fullName evidence="6">Ribosomal RNA small subunit methyltransferase I</fullName>
        <ecNumber evidence="6">2.1.1.198</ecNumber>
    </recommendedName>
    <alternativeName>
        <fullName evidence="6">16S rRNA 2'-O-ribose C1402 methyltransferase</fullName>
    </alternativeName>
    <alternativeName>
        <fullName evidence="6">rRNA (cytidine-2'-O-)-methyltransferase RsmI</fullName>
    </alternativeName>
</protein>
<evidence type="ECO:0000256" key="2">
    <source>
        <dbReference type="ARBA" id="ARBA00022552"/>
    </source>
</evidence>
<comment type="function">
    <text evidence="6">Catalyzes the 2'-O-methylation of the ribose of cytidine 1402 (C1402) in 16S rRNA.</text>
</comment>
<evidence type="ECO:0000313" key="8">
    <source>
        <dbReference type="EMBL" id="MBK1833383.1"/>
    </source>
</evidence>
<comment type="subcellular location">
    <subcellularLocation>
        <location evidence="6">Cytoplasm</location>
    </subcellularLocation>
</comment>